<gene>
    <name evidence="5" type="ORF">GC106_23660</name>
</gene>
<dbReference type="PANTHER" id="PTHR43782">
    <property type="entry name" value="ARGINASE"/>
    <property type="match status" value="1"/>
</dbReference>
<reference evidence="5 6" key="1">
    <citation type="submission" date="2020-01" db="EMBL/GenBank/DDBJ databases">
        <title>Kibdelosporangium persica a novel Actinomycetes from a hot desert in Iran.</title>
        <authorList>
            <person name="Safaei N."/>
            <person name="Zaburannyi N."/>
            <person name="Mueller R."/>
            <person name="Wink J."/>
        </authorList>
    </citation>
    <scope>NUCLEOTIDE SEQUENCE [LARGE SCALE GENOMIC DNA]</scope>
    <source>
        <strain evidence="5 6">4NS15</strain>
    </source>
</reference>
<keyword evidence="2" id="KW-0378">Hydrolase</keyword>
<evidence type="ECO:0000256" key="2">
    <source>
        <dbReference type="ARBA" id="ARBA00022801"/>
    </source>
</evidence>
<dbReference type="EMBL" id="JAAATY010000005">
    <property type="protein sequence ID" value="NRN65156.1"/>
    <property type="molecule type" value="Genomic_DNA"/>
</dbReference>
<proteinExistence type="inferred from homology"/>
<evidence type="ECO:0000313" key="6">
    <source>
        <dbReference type="Proteomes" id="UP000763557"/>
    </source>
</evidence>
<name>A0ABX2F1G6_9PSEU</name>
<dbReference type="Proteomes" id="UP000763557">
    <property type="component" value="Unassembled WGS sequence"/>
</dbReference>
<dbReference type="InterPro" id="IPR006035">
    <property type="entry name" value="Ureohydrolase"/>
</dbReference>
<accession>A0ABX2F1G6</accession>
<dbReference type="RefSeq" id="WP_173128582.1">
    <property type="nucleotide sequence ID" value="NZ_CBCSGW010000013.1"/>
</dbReference>
<comment type="similarity">
    <text evidence="4">Belongs to the arginase family.</text>
</comment>
<dbReference type="PANTHER" id="PTHR43782:SF3">
    <property type="entry name" value="ARGINASE"/>
    <property type="match status" value="1"/>
</dbReference>
<dbReference type="InterPro" id="IPR023696">
    <property type="entry name" value="Ureohydrolase_dom_sf"/>
</dbReference>
<evidence type="ECO:0000256" key="4">
    <source>
        <dbReference type="PROSITE-ProRule" id="PRU00742"/>
    </source>
</evidence>
<evidence type="ECO:0000313" key="5">
    <source>
        <dbReference type="EMBL" id="NRN65156.1"/>
    </source>
</evidence>
<keyword evidence="3" id="KW-0464">Manganese</keyword>
<comment type="caution">
    <text evidence="5">The sequence shown here is derived from an EMBL/GenBank/DDBJ whole genome shotgun (WGS) entry which is preliminary data.</text>
</comment>
<dbReference type="PROSITE" id="PS51409">
    <property type="entry name" value="ARGINASE_2"/>
    <property type="match status" value="1"/>
</dbReference>
<evidence type="ECO:0000256" key="1">
    <source>
        <dbReference type="ARBA" id="ARBA00022723"/>
    </source>
</evidence>
<dbReference type="SUPFAM" id="SSF52768">
    <property type="entry name" value="Arginase/deacetylase"/>
    <property type="match status" value="1"/>
</dbReference>
<sequence>MKPLRVIMSPFHDGREGVDRGRGPARLVQAASAQLAAVQTVTVPAVDPSLPEAARVFELARRLKEHVRAALAEGVFPLVVAGDCNSSLGTSAGCGTDDLGVVWFDAHPDFDTPERSHSGSLDAMGLAVLTGDGWSSLRDRVLGLRPVSPGNVLQISVRDYEPGQREDLLRSPIHVLEGNTFSDARLRAELDGLRGRVNRVYLHIDLDCLDPSEGVANQYSAEGGLSLVRLLGIVGDIFERFDVVAAAVTAYHPESDIDGRMAITGSRVLTEIAQLVN</sequence>
<dbReference type="Gene3D" id="3.40.800.10">
    <property type="entry name" value="Ureohydrolase domain"/>
    <property type="match status" value="1"/>
</dbReference>
<dbReference type="Pfam" id="PF00491">
    <property type="entry name" value="Arginase"/>
    <property type="match status" value="1"/>
</dbReference>
<keyword evidence="1" id="KW-0479">Metal-binding</keyword>
<dbReference type="CDD" id="cd09999">
    <property type="entry name" value="Arginase-like_1"/>
    <property type="match status" value="1"/>
</dbReference>
<keyword evidence="6" id="KW-1185">Reference proteome</keyword>
<protein>
    <submittedName>
        <fullName evidence="5">Arginase</fullName>
    </submittedName>
</protein>
<evidence type="ECO:0000256" key="3">
    <source>
        <dbReference type="ARBA" id="ARBA00023211"/>
    </source>
</evidence>
<dbReference type="PRINTS" id="PR00116">
    <property type="entry name" value="ARGINASE"/>
</dbReference>
<organism evidence="5 6">
    <name type="scientific">Kibdelosporangium persicum</name>
    <dbReference type="NCBI Taxonomy" id="2698649"/>
    <lineage>
        <taxon>Bacteria</taxon>
        <taxon>Bacillati</taxon>
        <taxon>Actinomycetota</taxon>
        <taxon>Actinomycetes</taxon>
        <taxon>Pseudonocardiales</taxon>
        <taxon>Pseudonocardiaceae</taxon>
        <taxon>Kibdelosporangium</taxon>
    </lineage>
</organism>